<evidence type="ECO:0000313" key="3">
    <source>
        <dbReference type="EMBL" id="KAB0804022.1"/>
    </source>
</evidence>
<reference evidence="2" key="1">
    <citation type="journal article" date="2016" name="Sci. Rep.">
        <title>Molecular characterization of firefly nuptial gifts: a multi-omics approach sheds light on postcopulatory sexual selection.</title>
        <authorList>
            <person name="Al-Wathiqui N."/>
            <person name="Fallon T.R."/>
            <person name="South A."/>
            <person name="Weng J.K."/>
            <person name="Lewis S.M."/>
        </authorList>
    </citation>
    <scope>NUCLEOTIDE SEQUENCE</scope>
</reference>
<name>A0A1Y1NIB8_PHOPY</name>
<feature type="compositionally biased region" description="Basic and acidic residues" evidence="1">
    <location>
        <begin position="489"/>
        <end position="500"/>
    </location>
</feature>
<evidence type="ECO:0000313" key="4">
    <source>
        <dbReference type="Proteomes" id="UP000327044"/>
    </source>
</evidence>
<gene>
    <name evidence="3" type="ORF">PPYR_00992</name>
</gene>
<organism evidence="2">
    <name type="scientific">Photinus pyralis</name>
    <name type="common">Common eastern firefly</name>
    <name type="synonym">Lampyris pyralis</name>
    <dbReference type="NCBI Taxonomy" id="7054"/>
    <lineage>
        <taxon>Eukaryota</taxon>
        <taxon>Metazoa</taxon>
        <taxon>Ecdysozoa</taxon>
        <taxon>Arthropoda</taxon>
        <taxon>Hexapoda</taxon>
        <taxon>Insecta</taxon>
        <taxon>Pterygota</taxon>
        <taxon>Neoptera</taxon>
        <taxon>Endopterygota</taxon>
        <taxon>Coleoptera</taxon>
        <taxon>Polyphaga</taxon>
        <taxon>Elateriformia</taxon>
        <taxon>Elateroidea</taxon>
        <taxon>Lampyridae</taxon>
        <taxon>Lampyrinae</taxon>
        <taxon>Photinus</taxon>
    </lineage>
</organism>
<dbReference type="Proteomes" id="UP000327044">
    <property type="component" value="Unassembled WGS sequence"/>
</dbReference>
<sequence length="658" mass="75803">MTINVKISLCKITRASKLFQRNYYLPLLKPLSPKDALRRKIITGQNVLGSRIEHYIPTLEAFEERIQRRRKRPKGAPVIKRRVRMNSRFRYVTPFFDDDMENHSQLRNIVAKKGRGKGQFYIYEVYDKNCCLVLPFQFEKAIRDKNIIDVIMAQRSEKIVVKLSDGTRITLPLAKFDSNAPLYRGSGWTKETIEEEHHHGRETFSLAKLFEAKEQGVEEWELEMMRLANKRKKKLKGEDSVDWKEMLSGCLENMDWDKFEEDTKQIIDEKDEVVESEDIPMAVDDMEKTKNVNEKLKKGGEEVLSQLATMKEVPEVIKVLDKGELCELQEVSGIRVELGSGTNRFVPGQMVQDDERGMFVPGQTVLKEDGSSEYTPGITICQDDEPTLIPGLVMGEEESSPLFLPGDSTITEGGQLQFEATEEDLPPKPEPLSEPSESGSSSPSRSPSPEPVAAAPKPKPKKQEPIVIRRRNIPEPTQPVVKEKVKKRPPIDVKPKEKTPPPRVIIRQTRPQGDDPLKAFEERRRQEEEESKKRMKEHLEERKRNEEKKVDQLRLQIRQKYRNMKFENPPPYKPMEPVTKSKQLEELEQSIIKGTFFEDENTKKIMENVRNTSRLQRFAVGYSAGFNNYVGLGFGKYSLMDSGSRTLGVTRSYRVLVY</sequence>
<reference evidence="3" key="3">
    <citation type="submission" date="2019-08" db="EMBL/GenBank/DDBJ databases">
        <authorList>
            <consortium name="Photinus pyralis genome working group"/>
            <person name="Fallon T.R."/>
            <person name="Sander Lower S.E."/>
            <person name="Weng J.-K."/>
        </authorList>
    </citation>
    <scope>NUCLEOTIDE SEQUENCE</scope>
    <source>
        <strain evidence="3">1611_PpyrPB1</strain>
        <tissue evidence="3">Whole body</tissue>
    </source>
</reference>
<dbReference type="AlphaFoldDB" id="A0A1Y1NIB8"/>
<evidence type="ECO:0000256" key="1">
    <source>
        <dbReference type="SAM" id="MobiDB-lite"/>
    </source>
</evidence>
<evidence type="ECO:0000313" key="2">
    <source>
        <dbReference type="EMBL" id="JAV97288.1"/>
    </source>
</evidence>
<feature type="region of interest" description="Disordered" evidence="1">
    <location>
        <begin position="421"/>
        <end position="547"/>
    </location>
</feature>
<protein>
    <submittedName>
        <fullName evidence="2">Uncharacterized protein</fullName>
    </submittedName>
</protein>
<proteinExistence type="predicted"/>
<dbReference type="EMBL" id="VVIM01000001">
    <property type="protein sequence ID" value="KAB0804022.1"/>
    <property type="molecule type" value="Genomic_DNA"/>
</dbReference>
<keyword evidence="4" id="KW-1185">Reference proteome</keyword>
<reference evidence="3 4" key="2">
    <citation type="journal article" date="2018" name="Elife">
        <title>Firefly genomes illuminate parallel origins of bioluminescence in beetles.</title>
        <authorList>
            <person name="Fallon T.R."/>
            <person name="Lower S.E."/>
            <person name="Chang C.H."/>
            <person name="Bessho-Uehara M."/>
            <person name="Martin G.J."/>
            <person name="Bewick A.J."/>
            <person name="Behringer M."/>
            <person name="Debat H.J."/>
            <person name="Wong I."/>
            <person name="Day J.C."/>
            <person name="Suvorov A."/>
            <person name="Silva C.J."/>
            <person name="Stanger-Hall K.F."/>
            <person name="Hall D.W."/>
            <person name="Schmitz R.J."/>
            <person name="Nelson D.R."/>
            <person name="Lewis S.M."/>
            <person name="Shigenobu S."/>
            <person name="Bybee S.M."/>
            <person name="Larracuente A.M."/>
            <person name="Oba Y."/>
            <person name="Weng J.K."/>
        </authorList>
    </citation>
    <scope>NUCLEOTIDE SEQUENCE [LARGE SCALE GENOMIC DNA]</scope>
    <source>
        <strain evidence="3">1611_PpyrPB1</strain>
        <tissue evidence="3">Whole body</tissue>
    </source>
</reference>
<feature type="compositionally biased region" description="Basic and acidic residues" evidence="1">
    <location>
        <begin position="512"/>
        <end position="547"/>
    </location>
</feature>
<dbReference type="EMBL" id="GEZM01002383">
    <property type="protein sequence ID" value="JAV97288.1"/>
    <property type="molecule type" value="Transcribed_RNA"/>
</dbReference>
<feature type="compositionally biased region" description="Low complexity" evidence="1">
    <location>
        <begin position="433"/>
        <end position="456"/>
    </location>
</feature>
<accession>A0A1Y1NIB8</accession>
<dbReference type="InParanoid" id="A0A1Y1NIB8"/>